<evidence type="ECO:0000256" key="8">
    <source>
        <dbReference type="ARBA" id="ARBA00023170"/>
    </source>
</evidence>
<proteinExistence type="predicted"/>
<dbReference type="GO" id="GO:0004672">
    <property type="term" value="F:protein kinase activity"/>
    <property type="evidence" value="ECO:0007669"/>
    <property type="project" value="InterPro"/>
</dbReference>
<dbReference type="InterPro" id="IPR000719">
    <property type="entry name" value="Prot_kinase_dom"/>
</dbReference>
<feature type="domain" description="Protein kinase" evidence="11">
    <location>
        <begin position="501"/>
        <end position="728"/>
    </location>
</feature>
<sequence length="728" mass="80255">WTNSSSVCSWIGVTCGLHHNRVEALNISYMGLSGTIPPQLGNLSFLVSLDYSFNFFGGVLPLQLSLLHKLKFISFKVNNLSGEIPLWLGLLTKLEHPSLRNNSFTGSIPTSLSNLTNLRLLSFAYNRLSGVIPSEIGNLQNLAQFDIASNRISGTIPVSIFNISSLQILNLHHNQLSGSGLPREIGKIYQLKRLSLGFNNFTGFIPLELFNMSNLQVLSLLTNRLSASLPTNLDRGLPALEELYLFRNYFTILELSRNNFTGFVPHFLGNLRMFECLSLFGNNLRTESTSSELSFITSLTNCRSLNVLAIADNPLDGIIPASVGNLSTSLQIFEIGNLTNLVTLSLYNNELSGNIPPTLNHLQKLQGLDLQSNNLTASIHDSICDLHNLVILSLSQSNFFGRIPECLRNITSLRNLYLDSNMLSSSIPSSMWRLEDLLMLNLSSNSLSGPIPSEIHNLLSTTSIDLSTNHLSGSIPGTIENLKSLSSIPKTVGIMISLVSMDLSYNNLSGSIPKSLEALQHLDYFNVSFNAPRGEIPTGGPFENFTTDAEFQVVAFISLISLVFIFVRYRRKNKAVNGTDELVPTVPLERISYYELLQATQNFSETNLLGVWSFGSVYKAVLRDGKIVAVKVFNSLSEASSKSFEVECEPSNVLLDEEMVAHVSDFGIAKLMGEGESTMHTNALATMGYIAPEYGVEGLVSTRCDVYSYGVMVLETFTRKRPSDEMFV</sequence>
<dbReference type="FunFam" id="3.80.10.10:FF:000095">
    <property type="entry name" value="LRR receptor-like serine/threonine-protein kinase GSO1"/>
    <property type="match status" value="2"/>
</dbReference>
<dbReference type="SUPFAM" id="SSF52047">
    <property type="entry name" value="RNI-like"/>
    <property type="match status" value="1"/>
</dbReference>
<keyword evidence="3 10" id="KW-0812">Transmembrane</keyword>
<dbReference type="SUPFAM" id="SSF52058">
    <property type="entry name" value="L domain-like"/>
    <property type="match status" value="2"/>
</dbReference>
<protein>
    <recommendedName>
        <fullName evidence="11">Protein kinase domain-containing protein</fullName>
    </recommendedName>
</protein>
<dbReference type="PROSITE" id="PS50011">
    <property type="entry name" value="PROTEIN_KINASE_DOM"/>
    <property type="match status" value="1"/>
</dbReference>
<dbReference type="GO" id="GO:0006952">
    <property type="term" value="P:defense response"/>
    <property type="evidence" value="ECO:0007669"/>
    <property type="project" value="UniProtKB-ARBA"/>
</dbReference>
<evidence type="ECO:0000256" key="7">
    <source>
        <dbReference type="ARBA" id="ARBA00023136"/>
    </source>
</evidence>
<dbReference type="GO" id="GO:0016020">
    <property type="term" value="C:membrane"/>
    <property type="evidence" value="ECO:0007669"/>
    <property type="project" value="UniProtKB-SubCell"/>
</dbReference>
<keyword evidence="6 10" id="KW-1133">Transmembrane helix</keyword>
<comment type="subcellular location">
    <subcellularLocation>
        <location evidence="1">Membrane</location>
        <topology evidence="1">Single-pass type I membrane protein</topology>
    </subcellularLocation>
</comment>
<dbReference type="GO" id="GO:0051707">
    <property type="term" value="P:response to other organism"/>
    <property type="evidence" value="ECO:0007669"/>
    <property type="project" value="UniProtKB-ARBA"/>
</dbReference>
<keyword evidence="9" id="KW-0325">Glycoprotein</keyword>
<dbReference type="InterPro" id="IPR055414">
    <property type="entry name" value="LRR_R13L4/SHOC2-like"/>
</dbReference>
<dbReference type="Proteomes" id="UP000030748">
    <property type="component" value="Unassembled WGS sequence"/>
</dbReference>
<accession>A0A022RWK1</accession>
<evidence type="ECO:0000313" key="12">
    <source>
        <dbReference type="EMBL" id="EYU43345.1"/>
    </source>
</evidence>
<feature type="non-terminal residue" evidence="12">
    <location>
        <position position="1"/>
    </location>
</feature>
<name>A0A022RWK1_ERYGU</name>
<dbReference type="Pfam" id="PF00560">
    <property type="entry name" value="LRR_1"/>
    <property type="match status" value="7"/>
</dbReference>
<dbReference type="AlphaFoldDB" id="A0A022RWK1"/>
<keyword evidence="13" id="KW-1185">Reference proteome</keyword>
<keyword evidence="2" id="KW-0433">Leucine-rich repeat</keyword>
<evidence type="ECO:0000256" key="4">
    <source>
        <dbReference type="ARBA" id="ARBA00022729"/>
    </source>
</evidence>
<keyword evidence="7 10" id="KW-0472">Membrane</keyword>
<dbReference type="InterPro" id="IPR003591">
    <property type="entry name" value="Leu-rich_rpt_typical-subtyp"/>
</dbReference>
<evidence type="ECO:0000256" key="9">
    <source>
        <dbReference type="ARBA" id="ARBA00023180"/>
    </source>
</evidence>
<keyword evidence="4" id="KW-0732">Signal</keyword>
<evidence type="ECO:0000313" key="13">
    <source>
        <dbReference type="Proteomes" id="UP000030748"/>
    </source>
</evidence>
<organism evidence="12 13">
    <name type="scientific">Erythranthe guttata</name>
    <name type="common">Yellow monkey flower</name>
    <name type="synonym">Mimulus guttatus</name>
    <dbReference type="NCBI Taxonomy" id="4155"/>
    <lineage>
        <taxon>Eukaryota</taxon>
        <taxon>Viridiplantae</taxon>
        <taxon>Streptophyta</taxon>
        <taxon>Embryophyta</taxon>
        <taxon>Tracheophyta</taxon>
        <taxon>Spermatophyta</taxon>
        <taxon>Magnoliopsida</taxon>
        <taxon>eudicotyledons</taxon>
        <taxon>Gunneridae</taxon>
        <taxon>Pentapetalae</taxon>
        <taxon>asterids</taxon>
        <taxon>lamiids</taxon>
        <taxon>Lamiales</taxon>
        <taxon>Phrymaceae</taxon>
        <taxon>Erythranthe</taxon>
    </lineage>
</organism>
<keyword evidence="5" id="KW-0677">Repeat</keyword>
<dbReference type="Gene3D" id="1.10.510.10">
    <property type="entry name" value="Transferase(Phosphotransferase) domain 1"/>
    <property type="match status" value="1"/>
</dbReference>
<reference evidence="12 13" key="1">
    <citation type="journal article" date="2013" name="Proc. Natl. Acad. Sci. U.S.A.">
        <title>Fine-scale variation in meiotic recombination in Mimulus inferred from population shotgun sequencing.</title>
        <authorList>
            <person name="Hellsten U."/>
            <person name="Wright K.M."/>
            <person name="Jenkins J."/>
            <person name="Shu S."/>
            <person name="Yuan Y."/>
            <person name="Wessler S.R."/>
            <person name="Schmutz J."/>
            <person name="Willis J.H."/>
            <person name="Rokhsar D.S."/>
        </authorList>
    </citation>
    <scope>NUCLEOTIDE SEQUENCE [LARGE SCALE GENOMIC DNA]</scope>
    <source>
        <strain evidence="13">cv. DUN x IM62</strain>
    </source>
</reference>
<evidence type="ECO:0000256" key="5">
    <source>
        <dbReference type="ARBA" id="ARBA00022737"/>
    </source>
</evidence>
<dbReference type="InterPro" id="IPR001611">
    <property type="entry name" value="Leu-rich_rpt"/>
</dbReference>
<gene>
    <name evidence="12" type="ORF">MIMGU_mgv1a021933mg</name>
</gene>
<evidence type="ECO:0000256" key="1">
    <source>
        <dbReference type="ARBA" id="ARBA00004479"/>
    </source>
</evidence>
<dbReference type="GO" id="GO:0005524">
    <property type="term" value="F:ATP binding"/>
    <property type="evidence" value="ECO:0007669"/>
    <property type="project" value="InterPro"/>
</dbReference>
<dbReference type="SMART" id="SM00369">
    <property type="entry name" value="LRR_TYP"/>
    <property type="match status" value="8"/>
</dbReference>
<evidence type="ECO:0000256" key="3">
    <source>
        <dbReference type="ARBA" id="ARBA00022692"/>
    </source>
</evidence>
<dbReference type="PANTHER" id="PTHR27000:SF785">
    <property type="entry name" value="PROTEIN KINASE DOMAIN-CONTAINING PROTEIN"/>
    <property type="match status" value="1"/>
</dbReference>
<feature type="transmembrane region" description="Helical" evidence="10">
    <location>
        <begin position="551"/>
        <end position="569"/>
    </location>
</feature>
<dbReference type="STRING" id="4155.A0A022RWK1"/>
<dbReference type="PANTHER" id="PTHR27000">
    <property type="entry name" value="LEUCINE-RICH REPEAT RECEPTOR-LIKE PROTEIN KINASE FAMILY PROTEIN-RELATED"/>
    <property type="match status" value="1"/>
</dbReference>
<dbReference type="SUPFAM" id="SSF56112">
    <property type="entry name" value="Protein kinase-like (PK-like)"/>
    <property type="match status" value="1"/>
</dbReference>
<dbReference type="EMBL" id="KI630264">
    <property type="protein sequence ID" value="EYU43345.1"/>
    <property type="molecule type" value="Genomic_DNA"/>
</dbReference>
<keyword evidence="8" id="KW-0675">Receptor</keyword>
<dbReference type="Pfam" id="PF07714">
    <property type="entry name" value="PK_Tyr_Ser-Thr"/>
    <property type="match status" value="1"/>
</dbReference>
<evidence type="ECO:0000259" key="11">
    <source>
        <dbReference type="PROSITE" id="PS50011"/>
    </source>
</evidence>
<dbReference type="InterPro" id="IPR011009">
    <property type="entry name" value="Kinase-like_dom_sf"/>
</dbReference>
<dbReference type="Pfam" id="PF23598">
    <property type="entry name" value="LRR_14"/>
    <property type="match status" value="1"/>
</dbReference>
<dbReference type="InterPro" id="IPR032675">
    <property type="entry name" value="LRR_dom_sf"/>
</dbReference>
<evidence type="ECO:0000256" key="2">
    <source>
        <dbReference type="ARBA" id="ARBA00022614"/>
    </source>
</evidence>
<dbReference type="Gene3D" id="3.80.10.10">
    <property type="entry name" value="Ribonuclease Inhibitor"/>
    <property type="match status" value="5"/>
</dbReference>
<evidence type="ECO:0000256" key="6">
    <source>
        <dbReference type="ARBA" id="ARBA00022989"/>
    </source>
</evidence>
<evidence type="ECO:0000256" key="10">
    <source>
        <dbReference type="SAM" id="Phobius"/>
    </source>
</evidence>
<dbReference type="InterPro" id="IPR001245">
    <property type="entry name" value="Ser-Thr/Tyr_kinase_cat_dom"/>
</dbReference>